<organism evidence="2 3">
    <name type="scientific">Dentipellis fragilis</name>
    <dbReference type="NCBI Taxonomy" id="205917"/>
    <lineage>
        <taxon>Eukaryota</taxon>
        <taxon>Fungi</taxon>
        <taxon>Dikarya</taxon>
        <taxon>Basidiomycota</taxon>
        <taxon>Agaricomycotina</taxon>
        <taxon>Agaricomycetes</taxon>
        <taxon>Russulales</taxon>
        <taxon>Hericiaceae</taxon>
        <taxon>Dentipellis</taxon>
    </lineage>
</organism>
<feature type="region of interest" description="Disordered" evidence="1">
    <location>
        <begin position="1"/>
        <end position="31"/>
    </location>
</feature>
<accession>A0A4Y9YW54</accession>
<keyword evidence="3" id="KW-1185">Reference proteome</keyword>
<feature type="compositionally biased region" description="Polar residues" evidence="1">
    <location>
        <begin position="19"/>
        <end position="29"/>
    </location>
</feature>
<reference evidence="2 3" key="1">
    <citation type="submission" date="2019-02" db="EMBL/GenBank/DDBJ databases">
        <title>Genome sequencing of the rare red list fungi Dentipellis fragilis.</title>
        <authorList>
            <person name="Buettner E."/>
            <person name="Kellner H."/>
        </authorList>
    </citation>
    <scope>NUCLEOTIDE SEQUENCE [LARGE SCALE GENOMIC DNA]</scope>
    <source>
        <strain evidence="2 3">DSM 105465</strain>
    </source>
</reference>
<proteinExistence type="predicted"/>
<evidence type="ECO:0000313" key="3">
    <source>
        <dbReference type="Proteomes" id="UP000298327"/>
    </source>
</evidence>
<dbReference type="Proteomes" id="UP000298327">
    <property type="component" value="Unassembled WGS sequence"/>
</dbReference>
<dbReference type="EMBL" id="SEOQ01000289">
    <property type="protein sequence ID" value="TFY65980.1"/>
    <property type="molecule type" value="Genomic_DNA"/>
</dbReference>
<dbReference type="AlphaFoldDB" id="A0A4Y9YW54"/>
<gene>
    <name evidence="2" type="ORF">EVG20_g5108</name>
</gene>
<sequence>MSRYAPATGEANGQAVGHMSSSWSNSLGPTANDEETRYNIAEAFANTSNSRSKASAAREPYIRLATPADLEALAELATAAFIDDAPLVNDPALPARQHFHAFQRHTNLDCFEAGSRTTVVVAPAPDGENEDIIAMTIFLPPGKRMSKTIEEGMHTGIMDVVAGWGESWLQVTARCLPHVTRRWIERYIFGLCSALRVHGGQRAEPRGCVQSERRAGDAAGRVVSPGCIDDAQVQFKFMSLWLLADRIPDEAGARDVRVRAEQHHDAGLDLRKVESGSACAQLVKHIKSGEGSVNEKGLPAGGEEARGVSAYSMVKWADRS</sequence>
<dbReference type="InterPro" id="IPR016181">
    <property type="entry name" value="Acyl_CoA_acyltransferase"/>
</dbReference>
<dbReference type="SUPFAM" id="SSF55729">
    <property type="entry name" value="Acyl-CoA N-acyltransferases (Nat)"/>
    <property type="match status" value="1"/>
</dbReference>
<protein>
    <submittedName>
        <fullName evidence="2">Uncharacterized protein</fullName>
    </submittedName>
</protein>
<name>A0A4Y9YW54_9AGAM</name>
<evidence type="ECO:0000256" key="1">
    <source>
        <dbReference type="SAM" id="MobiDB-lite"/>
    </source>
</evidence>
<dbReference type="OrthoDB" id="544277at2759"/>
<evidence type="ECO:0000313" key="2">
    <source>
        <dbReference type="EMBL" id="TFY65980.1"/>
    </source>
</evidence>
<comment type="caution">
    <text evidence="2">The sequence shown here is derived from an EMBL/GenBank/DDBJ whole genome shotgun (WGS) entry which is preliminary data.</text>
</comment>
<dbReference type="Gene3D" id="3.40.630.30">
    <property type="match status" value="1"/>
</dbReference>